<keyword evidence="1" id="KW-1133">Transmembrane helix</keyword>
<evidence type="ECO:0000259" key="2">
    <source>
        <dbReference type="Pfam" id="PF04892"/>
    </source>
</evidence>
<dbReference type="EMBL" id="JBEWLZ010000008">
    <property type="protein sequence ID" value="MET1490968.1"/>
    <property type="molecule type" value="Genomic_DNA"/>
</dbReference>
<keyword evidence="1" id="KW-0812">Transmembrane</keyword>
<feature type="transmembrane region" description="Helical" evidence="1">
    <location>
        <begin position="198"/>
        <end position="217"/>
    </location>
</feature>
<protein>
    <submittedName>
        <fullName evidence="3">VanZ family protein</fullName>
    </submittedName>
</protein>
<feature type="domain" description="VanZ-like" evidence="2">
    <location>
        <begin position="37"/>
        <end position="125"/>
    </location>
</feature>
<dbReference type="RefSeq" id="WP_345930159.1">
    <property type="nucleotide sequence ID" value="NZ_JBDIVF010000014.1"/>
</dbReference>
<feature type="transmembrane region" description="Helical" evidence="1">
    <location>
        <begin position="253"/>
        <end position="274"/>
    </location>
</feature>
<feature type="transmembrane region" description="Helical" evidence="1">
    <location>
        <begin position="48"/>
        <end position="69"/>
    </location>
</feature>
<dbReference type="Proteomes" id="UP001548590">
    <property type="component" value="Unassembled WGS sequence"/>
</dbReference>
<reference evidence="3 4" key="1">
    <citation type="submission" date="2024-07" db="EMBL/GenBank/DDBJ databases">
        <title>Uliginosibacterium paludis KCTC:42655.</title>
        <authorList>
            <person name="Kim M.K."/>
        </authorList>
    </citation>
    <scope>NUCLEOTIDE SEQUENCE [LARGE SCALE GENOMIC DNA]</scope>
    <source>
        <strain evidence="3 4">KCTC 42655</strain>
    </source>
</reference>
<evidence type="ECO:0000313" key="4">
    <source>
        <dbReference type="Proteomes" id="UP001548590"/>
    </source>
</evidence>
<feature type="transmembrane region" description="Helical" evidence="1">
    <location>
        <begin position="226"/>
        <end position="247"/>
    </location>
</feature>
<dbReference type="Pfam" id="PF04892">
    <property type="entry name" value="VanZ"/>
    <property type="match status" value="1"/>
</dbReference>
<organism evidence="3 4">
    <name type="scientific">Uliginosibacterium paludis</name>
    <dbReference type="NCBI Taxonomy" id="1615952"/>
    <lineage>
        <taxon>Bacteria</taxon>
        <taxon>Pseudomonadati</taxon>
        <taxon>Pseudomonadota</taxon>
        <taxon>Betaproteobacteria</taxon>
        <taxon>Rhodocyclales</taxon>
        <taxon>Zoogloeaceae</taxon>
        <taxon>Uliginosibacterium</taxon>
    </lineage>
</organism>
<name>A0ABV2CSW3_9RHOO</name>
<gene>
    <name evidence="3" type="ORF">ABVT11_14110</name>
</gene>
<dbReference type="PANTHER" id="PTHR28008">
    <property type="entry name" value="DOMAIN PROTEIN, PUTATIVE (AFU_ORTHOLOGUE AFUA_3G10980)-RELATED"/>
    <property type="match status" value="1"/>
</dbReference>
<dbReference type="PANTHER" id="PTHR28008:SF1">
    <property type="entry name" value="DOMAIN PROTEIN, PUTATIVE (AFU_ORTHOLOGUE AFUA_3G10980)-RELATED"/>
    <property type="match status" value="1"/>
</dbReference>
<evidence type="ECO:0000256" key="1">
    <source>
        <dbReference type="SAM" id="Phobius"/>
    </source>
</evidence>
<comment type="caution">
    <text evidence="3">The sequence shown here is derived from an EMBL/GenBank/DDBJ whole genome shotgun (WGS) entry which is preliminary data.</text>
</comment>
<proteinExistence type="predicted"/>
<sequence>MQSWRSLPRYLCLAYTLLLLLVCLHPFSGWTSPGESPLAFLTEPWQKYISLVDVYLNIAGFVPFGFMLAASIREGRKPGRVVLFVCAASFLLSFSIEFIQNWLPSRVSSNLDLATNFAGGFIGALAGVRWGRAFGQDGPLQRWRNRRIQPGHIGELGLLLIGLWWLSQLEPGGLLFGAGDLRSLFDLPAPLAFSARRYFVLEVAVVASSTLGVGLFTRRCMREPSVLFLLMVLLLGLGLRSLANYFFLSPEDVLAWATPGALRGLLLGVVLFVVASRLPRWGQHSLASLTLLVSTALVNLAPENPFIAVALGTGHEGHLLNFYGLTRLVTLAWPFFALTWLSAQAVVRRW</sequence>
<feature type="transmembrane region" description="Helical" evidence="1">
    <location>
        <begin position="115"/>
        <end position="135"/>
    </location>
</feature>
<feature type="transmembrane region" description="Helical" evidence="1">
    <location>
        <begin position="156"/>
        <end position="178"/>
    </location>
</feature>
<keyword evidence="4" id="KW-1185">Reference proteome</keyword>
<keyword evidence="1" id="KW-0472">Membrane</keyword>
<accession>A0ABV2CSW3</accession>
<feature type="transmembrane region" description="Helical" evidence="1">
    <location>
        <begin position="286"/>
        <end position="302"/>
    </location>
</feature>
<feature type="transmembrane region" description="Helical" evidence="1">
    <location>
        <begin position="81"/>
        <end position="103"/>
    </location>
</feature>
<dbReference type="InterPro" id="IPR006976">
    <property type="entry name" value="VanZ-like"/>
</dbReference>
<evidence type="ECO:0000313" key="3">
    <source>
        <dbReference type="EMBL" id="MET1490968.1"/>
    </source>
</evidence>
<feature type="transmembrane region" description="Helical" evidence="1">
    <location>
        <begin position="322"/>
        <end position="343"/>
    </location>
</feature>